<dbReference type="RefSeq" id="WP_280627106.1">
    <property type="nucleotide sequence ID" value="NZ_CP123511.1"/>
</dbReference>
<reference evidence="1" key="1">
    <citation type="submission" date="2023-04" db="EMBL/GenBank/DDBJ databases">
        <title>Genome dynamics across the evolutionary transition to endosymbiosis.</title>
        <authorList>
            <person name="Siozios S."/>
            <person name="Nadal-Jimenez P."/>
            <person name="Azagi T."/>
            <person name="Sprong H."/>
            <person name="Frost C.L."/>
            <person name="Parratt S.R."/>
            <person name="Taylor G."/>
            <person name="Brettell L."/>
            <person name="Lew K.C."/>
            <person name="Croft L."/>
            <person name="King K.C."/>
            <person name="Brockhurst M.A."/>
            <person name="Hypsa V."/>
            <person name="Novakova E."/>
            <person name="Darby A.C."/>
            <person name="Hurst G.D.D."/>
        </authorList>
    </citation>
    <scope>NUCLEOTIDE SEQUENCE</scope>
    <source>
        <strain evidence="1">APv</strain>
        <plasmid evidence="1">paPv7</plasmid>
    </source>
</reference>
<dbReference type="Proteomes" id="UP001177595">
    <property type="component" value="Plasmid paPv7"/>
</dbReference>
<dbReference type="EMBL" id="CP123511">
    <property type="protein sequence ID" value="WGM03846.1"/>
    <property type="molecule type" value="Genomic_DNA"/>
</dbReference>
<geneLocation type="plasmid" evidence="1 2">
    <name>paPv7</name>
</geneLocation>
<sequence>MAKISKITEKQITDMKTGEVVSSESSKTFYIPKEPSYIKFYIDDIGSIHGLSKAESDVLFALAKMISWDGIVSVSKTRFEKSIHPEVGVKYQTFKNITKKLVDKGIFVRAGRGELEANPYLFAKGEWIDVYKRRKTINLNIQYSKDGRKIFTTLKDDN</sequence>
<proteinExistence type="predicted"/>
<keyword evidence="1" id="KW-0614">Plasmid</keyword>
<name>A0AA95KC38_9GAMM</name>
<organism evidence="1 2">
    <name type="scientific">Arsenophonus nasoniae</name>
    <name type="common">son-killer infecting Nasonia vitripennis</name>
    <dbReference type="NCBI Taxonomy" id="638"/>
    <lineage>
        <taxon>Bacteria</taxon>
        <taxon>Pseudomonadati</taxon>
        <taxon>Pseudomonadota</taxon>
        <taxon>Gammaproteobacteria</taxon>
        <taxon>Enterobacterales</taxon>
        <taxon>Morganellaceae</taxon>
        <taxon>Arsenophonus</taxon>
    </lineage>
</organism>
<dbReference type="AlphaFoldDB" id="A0AA95KC38"/>
<evidence type="ECO:0000313" key="1">
    <source>
        <dbReference type="EMBL" id="WGM03846.1"/>
    </source>
</evidence>
<gene>
    <name evidence="1" type="ORF">QE210_20695</name>
</gene>
<evidence type="ECO:0008006" key="3">
    <source>
        <dbReference type="Google" id="ProtNLM"/>
    </source>
</evidence>
<evidence type="ECO:0000313" key="2">
    <source>
        <dbReference type="Proteomes" id="UP001177595"/>
    </source>
</evidence>
<protein>
    <recommendedName>
        <fullName evidence="3">Plasmid replication protein RepL domain-containing protein</fullName>
    </recommendedName>
</protein>
<accession>A0AA95KC38</accession>